<accession>A0A0F3GIE8</accession>
<reference evidence="2 3" key="1">
    <citation type="submission" date="2015-02" db="EMBL/GenBank/DDBJ databases">
        <title>Single-cell genomics of uncultivated deep-branching MTB reveals a conserved set of magnetosome genes.</title>
        <authorList>
            <person name="Kolinko S."/>
            <person name="Richter M."/>
            <person name="Glockner F.O."/>
            <person name="Brachmann A."/>
            <person name="Schuler D."/>
        </authorList>
    </citation>
    <scope>NUCLEOTIDE SEQUENCE [LARGE SCALE GENOMIC DNA]</scope>
    <source>
        <strain evidence="2">TM-1</strain>
    </source>
</reference>
<sequence>MYGFGIGKGKENTKAEDHEKGGSFKPFPEQQTKRPVGISTIISGNSIPEKIKPEPVDLPQYGTVSVSGDAHPGGWLVEAMYNRGQRTNLKNYNKGVTDMRKYLQDLQGKQADQANTDSLLSLNQLNADRQYGLGLFNADSTRIAANAASEQAKDKPIILGKGQTAFGPGGNPIASVPDQKEKEKDDTSLLDKLAHDIAKLKNKPGGLTPEDEETLKDLQRRYDEEYDRLYAPVPGARRGKDGNWYVLQPDGKYGKVV</sequence>
<dbReference type="EMBL" id="LACI01002630">
    <property type="protein sequence ID" value="KJU81602.1"/>
    <property type="molecule type" value="Genomic_DNA"/>
</dbReference>
<proteinExistence type="predicted"/>
<feature type="region of interest" description="Disordered" evidence="1">
    <location>
        <begin position="1"/>
        <end position="53"/>
    </location>
</feature>
<dbReference type="Proteomes" id="UP000033423">
    <property type="component" value="Unassembled WGS sequence"/>
</dbReference>
<gene>
    <name evidence="2" type="ORF">MBAV_006196</name>
</gene>
<protein>
    <submittedName>
        <fullName evidence="2">Uncharacterized protein</fullName>
    </submittedName>
</protein>
<organism evidence="2 3">
    <name type="scientific">Candidatus Magnetobacterium bavaricum</name>
    <dbReference type="NCBI Taxonomy" id="29290"/>
    <lineage>
        <taxon>Bacteria</taxon>
        <taxon>Pseudomonadati</taxon>
        <taxon>Nitrospirota</taxon>
        <taxon>Thermodesulfovibrionia</taxon>
        <taxon>Thermodesulfovibrionales</taxon>
        <taxon>Candidatus Magnetobacteriaceae</taxon>
        <taxon>Candidatus Magnetobacterium</taxon>
    </lineage>
</organism>
<comment type="caution">
    <text evidence="2">The sequence shown here is derived from an EMBL/GenBank/DDBJ whole genome shotgun (WGS) entry which is preliminary data.</text>
</comment>
<evidence type="ECO:0000313" key="3">
    <source>
        <dbReference type="Proteomes" id="UP000033423"/>
    </source>
</evidence>
<feature type="region of interest" description="Disordered" evidence="1">
    <location>
        <begin position="163"/>
        <end position="185"/>
    </location>
</feature>
<name>A0A0F3GIE8_9BACT</name>
<evidence type="ECO:0000313" key="2">
    <source>
        <dbReference type="EMBL" id="KJU81602.1"/>
    </source>
</evidence>
<keyword evidence="3" id="KW-1185">Reference proteome</keyword>
<dbReference type="AlphaFoldDB" id="A0A0F3GIE8"/>
<feature type="compositionally biased region" description="Basic and acidic residues" evidence="1">
    <location>
        <begin position="8"/>
        <end position="22"/>
    </location>
</feature>
<evidence type="ECO:0000256" key="1">
    <source>
        <dbReference type="SAM" id="MobiDB-lite"/>
    </source>
</evidence>